<reference evidence="3" key="1">
    <citation type="journal article" date="2020" name="bioRxiv">
        <title>Whole genome comparisons of ergot fungi reveals the divergence and evolution of species within the genus Claviceps are the result of varying mechanisms driving genome evolution and host range expansion.</title>
        <authorList>
            <person name="Wyka S.A."/>
            <person name="Mondo S.J."/>
            <person name="Liu M."/>
            <person name="Dettman J."/>
            <person name="Nalam V."/>
            <person name="Broders K.D."/>
        </authorList>
    </citation>
    <scope>NUCLEOTIDE SEQUENCE</scope>
    <source>
        <strain evidence="3">CCC 489</strain>
    </source>
</reference>
<evidence type="ECO:0000256" key="2">
    <source>
        <dbReference type="SAM" id="SignalP"/>
    </source>
</evidence>
<feature type="signal peptide" evidence="2">
    <location>
        <begin position="1"/>
        <end position="25"/>
    </location>
</feature>
<name>A0A8K0IZM0_9HYPO</name>
<organism evidence="3 4">
    <name type="scientific">Claviceps africana</name>
    <dbReference type="NCBI Taxonomy" id="83212"/>
    <lineage>
        <taxon>Eukaryota</taxon>
        <taxon>Fungi</taxon>
        <taxon>Dikarya</taxon>
        <taxon>Ascomycota</taxon>
        <taxon>Pezizomycotina</taxon>
        <taxon>Sordariomycetes</taxon>
        <taxon>Hypocreomycetidae</taxon>
        <taxon>Hypocreales</taxon>
        <taxon>Clavicipitaceae</taxon>
        <taxon>Claviceps</taxon>
    </lineage>
</organism>
<keyword evidence="2" id="KW-0732">Signal</keyword>
<keyword evidence="4" id="KW-1185">Reference proteome</keyword>
<sequence length="68" mass="7192">MGLLCLSWLLLVSTWTLLIPGKVLSADASEDIAIGPAFGQQPLSPLHGTIADPPPEPEPEPEPQLEPP</sequence>
<evidence type="ECO:0000313" key="3">
    <source>
        <dbReference type="EMBL" id="KAG5913725.1"/>
    </source>
</evidence>
<evidence type="ECO:0000256" key="1">
    <source>
        <dbReference type="SAM" id="MobiDB-lite"/>
    </source>
</evidence>
<evidence type="ECO:0000313" key="4">
    <source>
        <dbReference type="Proteomes" id="UP000811619"/>
    </source>
</evidence>
<feature type="chain" id="PRO_5035478464" evidence="2">
    <location>
        <begin position="26"/>
        <end position="68"/>
    </location>
</feature>
<comment type="caution">
    <text evidence="3">The sequence shown here is derived from an EMBL/GenBank/DDBJ whole genome shotgun (WGS) entry which is preliminary data.</text>
</comment>
<proteinExistence type="predicted"/>
<dbReference type="EMBL" id="SRPY01001257">
    <property type="protein sequence ID" value="KAG5913725.1"/>
    <property type="molecule type" value="Genomic_DNA"/>
</dbReference>
<protein>
    <submittedName>
        <fullName evidence="3">Uncharacterized protein</fullName>
    </submittedName>
</protein>
<feature type="non-terminal residue" evidence="3">
    <location>
        <position position="68"/>
    </location>
</feature>
<feature type="compositionally biased region" description="Acidic residues" evidence="1">
    <location>
        <begin position="55"/>
        <end position="68"/>
    </location>
</feature>
<gene>
    <name evidence="3" type="ORF">E4U42_000903</name>
</gene>
<dbReference type="AlphaFoldDB" id="A0A8K0IZM0"/>
<accession>A0A8K0IZM0</accession>
<dbReference type="Proteomes" id="UP000811619">
    <property type="component" value="Unassembled WGS sequence"/>
</dbReference>
<feature type="region of interest" description="Disordered" evidence="1">
    <location>
        <begin position="36"/>
        <end position="68"/>
    </location>
</feature>